<protein>
    <submittedName>
        <fullName evidence="1">Uncharacterized protein</fullName>
    </submittedName>
</protein>
<dbReference type="EMBL" id="OU342829">
    <property type="protein sequence ID" value="CAG7579678.1"/>
    <property type="molecule type" value="Genomic_DNA"/>
</dbReference>
<evidence type="ECO:0000313" key="1">
    <source>
        <dbReference type="EMBL" id="CAG7579678.1"/>
    </source>
</evidence>
<accession>A0A8D9CDC7</accession>
<organism evidence="1">
    <name type="scientific">uncultured marine phage</name>
    <dbReference type="NCBI Taxonomy" id="707152"/>
    <lineage>
        <taxon>Viruses</taxon>
        <taxon>environmental samples</taxon>
    </lineage>
</organism>
<name>A0A8D9CDC7_9VIRU</name>
<gene>
    <name evidence="1" type="ORF">SLAVMIC_00005</name>
</gene>
<reference evidence="1" key="1">
    <citation type="submission" date="2021-06" db="EMBL/GenBank/DDBJ databases">
        <authorList>
            <person name="Gannon L."/>
            <person name="Redgwell R T."/>
            <person name="Michniewski S."/>
            <person name="Harrison D C."/>
            <person name="Millard A."/>
        </authorList>
    </citation>
    <scope>NUCLEOTIDE SEQUENCE</scope>
</reference>
<sequence>MKQNIDISIKDLLSIQDKLKRELRWLLYLYDDYRDYFKGKTPDEAESRYYMEKYLESGYDSEGLFSLNFSGSTLKCEIKNNRKERNKISQDLKDIKNQIKEKHRYENNRNISKK</sequence>
<proteinExistence type="predicted"/>